<dbReference type="InterPro" id="IPR001173">
    <property type="entry name" value="Glyco_trans_2-like"/>
</dbReference>
<dbReference type="PANTHER" id="PTHR22916:SF3">
    <property type="entry name" value="UDP-GLCNAC:BETAGAL BETA-1,3-N-ACETYLGLUCOSAMINYLTRANSFERASE-LIKE PROTEIN 1"/>
    <property type="match status" value="1"/>
</dbReference>
<accession>A0A7K1KXM8</accession>
<dbReference type="CDD" id="cd00761">
    <property type="entry name" value="Glyco_tranf_GTA_type"/>
    <property type="match status" value="1"/>
</dbReference>
<protein>
    <submittedName>
        <fullName evidence="3">Glycosyltransferase</fullName>
    </submittedName>
</protein>
<evidence type="ECO:0000313" key="3">
    <source>
        <dbReference type="EMBL" id="MUN36817.1"/>
    </source>
</evidence>
<dbReference type="AlphaFoldDB" id="A0A7K1KXM8"/>
<comment type="caution">
    <text evidence="3">The sequence shown here is derived from an EMBL/GenBank/DDBJ whole genome shotgun (WGS) entry which is preliminary data.</text>
</comment>
<keyword evidence="4" id="KW-1185">Reference proteome</keyword>
<gene>
    <name evidence="3" type="ORF">GNZ18_09430</name>
</gene>
<dbReference type="InterPro" id="IPR029044">
    <property type="entry name" value="Nucleotide-diphossugar_trans"/>
</dbReference>
<organism evidence="3 4">
    <name type="scientific">Actinomadura litoris</name>
    <dbReference type="NCBI Taxonomy" id="2678616"/>
    <lineage>
        <taxon>Bacteria</taxon>
        <taxon>Bacillati</taxon>
        <taxon>Actinomycetota</taxon>
        <taxon>Actinomycetes</taxon>
        <taxon>Streptosporangiales</taxon>
        <taxon>Thermomonosporaceae</taxon>
        <taxon>Actinomadura</taxon>
    </lineage>
</organism>
<dbReference type="Gene3D" id="3.90.550.10">
    <property type="entry name" value="Spore Coat Polysaccharide Biosynthesis Protein SpsA, Chain A"/>
    <property type="match status" value="1"/>
</dbReference>
<keyword evidence="3" id="KW-0808">Transferase</keyword>
<dbReference type="GO" id="GO:0016758">
    <property type="term" value="F:hexosyltransferase activity"/>
    <property type="evidence" value="ECO:0007669"/>
    <property type="project" value="UniProtKB-ARBA"/>
</dbReference>
<dbReference type="SUPFAM" id="SSF53448">
    <property type="entry name" value="Nucleotide-diphospho-sugar transferases"/>
    <property type="match status" value="1"/>
</dbReference>
<name>A0A7K1KXM8_9ACTN</name>
<proteinExistence type="predicted"/>
<feature type="region of interest" description="Disordered" evidence="1">
    <location>
        <begin position="1"/>
        <end position="23"/>
    </location>
</feature>
<evidence type="ECO:0000313" key="4">
    <source>
        <dbReference type="Proteomes" id="UP000432015"/>
    </source>
</evidence>
<evidence type="ECO:0000256" key="1">
    <source>
        <dbReference type="SAM" id="MobiDB-lite"/>
    </source>
</evidence>
<dbReference type="Pfam" id="PF00535">
    <property type="entry name" value="Glycos_transf_2"/>
    <property type="match status" value="1"/>
</dbReference>
<reference evidence="3 4" key="1">
    <citation type="submission" date="2019-11" db="EMBL/GenBank/DDBJ databases">
        <authorList>
            <person name="Cao P."/>
        </authorList>
    </citation>
    <scope>NUCLEOTIDE SEQUENCE [LARGE SCALE GENOMIC DNA]</scope>
    <source>
        <strain evidence="3 4">NEAU-AAG5</strain>
    </source>
</reference>
<feature type="compositionally biased region" description="Basic and acidic residues" evidence="1">
    <location>
        <begin position="1"/>
        <end position="14"/>
    </location>
</feature>
<dbReference type="EMBL" id="WOFH01000003">
    <property type="protein sequence ID" value="MUN36817.1"/>
    <property type="molecule type" value="Genomic_DNA"/>
</dbReference>
<feature type="domain" description="Glycosyltransferase 2-like" evidence="2">
    <location>
        <begin position="107"/>
        <end position="165"/>
    </location>
</feature>
<evidence type="ECO:0000259" key="2">
    <source>
        <dbReference type="Pfam" id="PF00535"/>
    </source>
</evidence>
<dbReference type="Proteomes" id="UP000432015">
    <property type="component" value="Unassembled WGS sequence"/>
</dbReference>
<sequence>MSVPRPPHEPGRAPEEDDPMPLDPISVVTLTRRRPEMLRRAMDSVRAQDYEGEIEHVIVIDDDADSVPTAEQAPSRPGLRVVPHLVRRPAEEVGLPHERRYTYPRQARLFNEGARRASTPWVAYLDDDNEYEPDHLRTLMRTARASGARAVHSGRKMLFPDGSPYLDELWHTARHRDLDEAARIYNMMCDRGVWIRGTNHLMDRADPVRRETWRPSTVIEPGDPVYLVDQSSWLIRRDVLMDHPIPETYSEEDHANNMAPDDKLLQVLLNNEVGIVPTGLPTVRYYLGGVSNLIETPAAPAAAG</sequence>
<dbReference type="PANTHER" id="PTHR22916">
    <property type="entry name" value="GLYCOSYLTRANSFERASE"/>
    <property type="match status" value="1"/>
</dbReference>